<accession>A0A8J6AU16</accession>
<keyword evidence="3" id="KW-1185">Reference proteome</keyword>
<reference evidence="2" key="1">
    <citation type="submission" date="2021-05" db="EMBL/GenBank/DDBJ databases">
        <title>A free-living protist that lacks canonical eukaryotic 1 DNA replication and segregation systems.</title>
        <authorList>
            <person name="Salas-Leiva D.E."/>
            <person name="Tromer E.C."/>
            <person name="Curtis B.A."/>
            <person name="Jerlstrom-Hultqvist J."/>
            <person name="Kolisko M."/>
            <person name="Yi Z."/>
            <person name="Salas-Leiva J.S."/>
            <person name="Gallot-Lavallee L."/>
            <person name="Kops G.J.P.L."/>
            <person name="Archibald J.M."/>
            <person name="Simpson A.G.B."/>
            <person name="Roger A.J."/>
        </authorList>
    </citation>
    <scope>NUCLEOTIDE SEQUENCE</scope>
    <source>
        <strain evidence="2">BICM</strain>
    </source>
</reference>
<dbReference type="AlphaFoldDB" id="A0A8J6AU16"/>
<feature type="region of interest" description="Disordered" evidence="1">
    <location>
        <begin position="1"/>
        <end position="83"/>
    </location>
</feature>
<feature type="compositionally biased region" description="Pro residues" evidence="1">
    <location>
        <begin position="175"/>
        <end position="186"/>
    </location>
</feature>
<feature type="region of interest" description="Disordered" evidence="1">
    <location>
        <begin position="172"/>
        <end position="192"/>
    </location>
</feature>
<name>A0A8J6AU16_9EUKA</name>
<organism evidence="2 3">
    <name type="scientific">Carpediemonas membranifera</name>
    <dbReference type="NCBI Taxonomy" id="201153"/>
    <lineage>
        <taxon>Eukaryota</taxon>
        <taxon>Metamonada</taxon>
        <taxon>Carpediemonas-like organisms</taxon>
        <taxon>Carpediemonas</taxon>
    </lineage>
</organism>
<dbReference type="EMBL" id="JAHDYR010000014">
    <property type="protein sequence ID" value="KAG9394651.1"/>
    <property type="molecule type" value="Genomic_DNA"/>
</dbReference>
<proteinExistence type="predicted"/>
<sequence length="204" mass="21546">MRCPPQAKPVPAPQPASPIVHDIESISISSPSASPSSQGYVPPKRLRTTPPRRILPKRSTRAAPSPLRESAPAPARKLGRPRSTKFIIYSDSEDDDEHPKKPKGCITPKKEGRTCFNPGATVGCASLCPPAPPGIEDGGAPFVPPASFGFAPLRALVALLLPPSATLRLSTPPSLSLPPCDPPRTPPMACNSVRSPHKFLNLGL</sequence>
<dbReference type="Proteomes" id="UP000717585">
    <property type="component" value="Unassembled WGS sequence"/>
</dbReference>
<protein>
    <submittedName>
        <fullName evidence="2">Uncharacterized protein</fullName>
    </submittedName>
</protein>
<evidence type="ECO:0000313" key="3">
    <source>
        <dbReference type="Proteomes" id="UP000717585"/>
    </source>
</evidence>
<feature type="compositionally biased region" description="Low complexity" evidence="1">
    <location>
        <begin position="25"/>
        <end position="37"/>
    </location>
</feature>
<gene>
    <name evidence="2" type="ORF">J8273_3905</name>
</gene>
<feature type="compositionally biased region" description="Pro residues" evidence="1">
    <location>
        <begin position="1"/>
        <end position="16"/>
    </location>
</feature>
<evidence type="ECO:0000313" key="2">
    <source>
        <dbReference type="EMBL" id="KAG9394651.1"/>
    </source>
</evidence>
<evidence type="ECO:0000256" key="1">
    <source>
        <dbReference type="SAM" id="MobiDB-lite"/>
    </source>
</evidence>
<comment type="caution">
    <text evidence="2">The sequence shown here is derived from an EMBL/GenBank/DDBJ whole genome shotgun (WGS) entry which is preliminary data.</text>
</comment>